<evidence type="ECO:0000256" key="1">
    <source>
        <dbReference type="SAM" id="MobiDB-lite"/>
    </source>
</evidence>
<evidence type="ECO:0000313" key="3">
    <source>
        <dbReference type="Proteomes" id="UP001165080"/>
    </source>
</evidence>
<dbReference type="Proteomes" id="UP001165080">
    <property type="component" value="Unassembled WGS sequence"/>
</dbReference>
<name>A0A9W6C049_9CHLO</name>
<accession>A0A9W6C049</accession>
<proteinExistence type="predicted"/>
<feature type="region of interest" description="Disordered" evidence="1">
    <location>
        <begin position="39"/>
        <end position="122"/>
    </location>
</feature>
<dbReference type="AlphaFoldDB" id="A0A9W6C049"/>
<reference evidence="2 3" key="1">
    <citation type="journal article" date="2023" name="Commun. Biol.">
        <title>Reorganization of the ancestral sex-determining regions during the evolution of trioecy in Pleodorina starrii.</title>
        <authorList>
            <person name="Takahashi K."/>
            <person name="Suzuki S."/>
            <person name="Kawai-Toyooka H."/>
            <person name="Yamamoto K."/>
            <person name="Hamaji T."/>
            <person name="Ootsuki R."/>
            <person name="Yamaguchi H."/>
            <person name="Kawachi M."/>
            <person name="Higashiyama T."/>
            <person name="Nozaki H."/>
        </authorList>
    </citation>
    <scope>NUCLEOTIDE SEQUENCE [LARGE SCALE GENOMIC DNA]</scope>
    <source>
        <strain evidence="2 3">NIES-4479</strain>
    </source>
</reference>
<feature type="compositionally biased region" description="Basic and acidic residues" evidence="1">
    <location>
        <begin position="87"/>
        <end position="98"/>
    </location>
</feature>
<keyword evidence="3" id="KW-1185">Reference proteome</keyword>
<sequence>MLRRSPRIANLAAVDYRGMGNGSPLHRRRRLMVRRQQAPPLGPSVLYNPLHSSASAGSGAQDNEGGTNPAPQMFHTDFADNEPENAGTKRESAGEENNHTMPNLVGMDENESDDSDGMYAPPVHGDGGVSVVRQAGQDLTHQEFSALSRNLFLRIPPQAGPGILFQMWLPFLGICREVFGSVLSEGQLERLLVPVFELTGWEAPMRVPGLADAGFEVWVHSHAQLVYTLILAVRQVLSLPSVRTEVMGALYGVLIDMSDVLGQGMPMEGE</sequence>
<feature type="compositionally biased region" description="Polar residues" evidence="1">
    <location>
        <begin position="50"/>
        <end position="70"/>
    </location>
</feature>
<evidence type="ECO:0000313" key="2">
    <source>
        <dbReference type="EMBL" id="GLC61457.1"/>
    </source>
</evidence>
<organism evidence="2 3">
    <name type="scientific">Pleodorina starrii</name>
    <dbReference type="NCBI Taxonomy" id="330485"/>
    <lineage>
        <taxon>Eukaryota</taxon>
        <taxon>Viridiplantae</taxon>
        <taxon>Chlorophyta</taxon>
        <taxon>core chlorophytes</taxon>
        <taxon>Chlorophyceae</taxon>
        <taxon>CS clade</taxon>
        <taxon>Chlamydomonadales</taxon>
        <taxon>Volvocaceae</taxon>
        <taxon>Pleodorina</taxon>
    </lineage>
</organism>
<comment type="caution">
    <text evidence="2">The sequence shown here is derived from an EMBL/GenBank/DDBJ whole genome shotgun (WGS) entry which is preliminary data.</text>
</comment>
<dbReference type="EMBL" id="BRXU01000046">
    <property type="protein sequence ID" value="GLC61457.1"/>
    <property type="molecule type" value="Genomic_DNA"/>
</dbReference>
<protein>
    <submittedName>
        <fullName evidence="2">Uncharacterized protein</fullName>
    </submittedName>
</protein>
<gene>
    <name evidence="2" type="primary">PLEST007749</name>
    <name evidence="2" type="ORF">PLESTB_001758400</name>
</gene>